<dbReference type="KEGG" id="tad:TRIADDRAFT_33759"/>
<dbReference type="FunCoup" id="B3SD48">
    <property type="interactions" value="2326"/>
</dbReference>
<dbReference type="PRINTS" id="PR00300">
    <property type="entry name" value="CLPPROTEASEA"/>
</dbReference>
<evidence type="ECO:0000313" key="4">
    <source>
        <dbReference type="Proteomes" id="UP000009022"/>
    </source>
</evidence>
<evidence type="ECO:0000313" key="3">
    <source>
        <dbReference type="EMBL" id="EDV19337.1"/>
    </source>
</evidence>
<comment type="similarity">
    <text evidence="1">Belongs to the ClpA/ClpB family. Torsin subfamily.</text>
</comment>
<name>B3SD48_TRIAD</name>
<keyword evidence="2" id="KW-0472">Membrane</keyword>
<dbReference type="CTD" id="6759379"/>
<dbReference type="GO" id="GO:0012505">
    <property type="term" value="C:endomembrane system"/>
    <property type="evidence" value="ECO:0007669"/>
    <property type="project" value="UniProtKB-ARBA"/>
</dbReference>
<evidence type="ECO:0000256" key="2">
    <source>
        <dbReference type="SAM" id="Phobius"/>
    </source>
</evidence>
<protein>
    <recommendedName>
        <fullName evidence="5">AAA+ ATPase domain-containing protein</fullName>
    </recommendedName>
</protein>
<dbReference type="PANTHER" id="PTHR10760:SF2">
    <property type="entry name" value="LD13476P-RELATED"/>
    <property type="match status" value="1"/>
</dbReference>
<dbReference type="Gene3D" id="3.40.50.300">
    <property type="entry name" value="P-loop containing nucleotide triphosphate hydrolases"/>
    <property type="match status" value="1"/>
</dbReference>
<dbReference type="OrthoDB" id="19623at2759"/>
<dbReference type="HOGENOM" id="CLU_053537_0_0_1"/>
<dbReference type="InterPro" id="IPR001270">
    <property type="entry name" value="ClpA/B"/>
</dbReference>
<dbReference type="Proteomes" id="UP000009022">
    <property type="component" value="Unassembled WGS sequence"/>
</dbReference>
<dbReference type="OMA" id="HFPHRSE"/>
<dbReference type="eggNOG" id="KOG2170">
    <property type="taxonomic scope" value="Eukaryota"/>
</dbReference>
<dbReference type="InParanoid" id="B3SD48"/>
<gene>
    <name evidence="3" type="ORF">TRIADDRAFT_33759</name>
</gene>
<proteinExistence type="inferred from homology"/>
<dbReference type="STRING" id="10228.B3SD48"/>
<keyword evidence="2" id="KW-0812">Transmembrane</keyword>
<dbReference type="Pfam" id="PF06309">
    <property type="entry name" value="Torsin"/>
    <property type="match status" value="1"/>
</dbReference>
<dbReference type="InterPro" id="IPR027417">
    <property type="entry name" value="P-loop_NTPase"/>
</dbReference>
<dbReference type="GO" id="GO:0005737">
    <property type="term" value="C:cytoplasm"/>
    <property type="evidence" value="ECO:0007669"/>
    <property type="project" value="UniProtKB-ARBA"/>
</dbReference>
<evidence type="ECO:0000256" key="1">
    <source>
        <dbReference type="ARBA" id="ARBA00006235"/>
    </source>
</evidence>
<evidence type="ECO:0008006" key="5">
    <source>
        <dbReference type="Google" id="ProtNLM"/>
    </source>
</evidence>
<dbReference type="SUPFAM" id="SSF52540">
    <property type="entry name" value="P-loop containing nucleoside triphosphate hydrolases"/>
    <property type="match status" value="1"/>
</dbReference>
<dbReference type="RefSeq" id="XP_002118188.1">
    <property type="nucleotide sequence ID" value="XM_002118152.1"/>
</dbReference>
<feature type="transmembrane region" description="Helical" evidence="2">
    <location>
        <begin position="7"/>
        <end position="24"/>
    </location>
</feature>
<reference evidence="3 4" key="1">
    <citation type="journal article" date="2008" name="Nature">
        <title>The Trichoplax genome and the nature of placozoans.</title>
        <authorList>
            <person name="Srivastava M."/>
            <person name="Begovic E."/>
            <person name="Chapman J."/>
            <person name="Putnam N.H."/>
            <person name="Hellsten U."/>
            <person name="Kawashima T."/>
            <person name="Kuo A."/>
            <person name="Mitros T."/>
            <person name="Salamov A."/>
            <person name="Carpenter M.L."/>
            <person name="Signorovitch A.Y."/>
            <person name="Moreno M.A."/>
            <person name="Kamm K."/>
            <person name="Grimwood J."/>
            <person name="Schmutz J."/>
            <person name="Shapiro H."/>
            <person name="Grigoriev I.V."/>
            <person name="Buss L.W."/>
            <person name="Schierwater B."/>
            <person name="Dellaporta S.L."/>
            <person name="Rokhsar D.S."/>
        </authorList>
    </citation>
    <scope>NUCLEOTIDE SEQUENCE [LARGE SCALE GENOMIC DNA]</scope>
    <source>
        <strain evidence="3 4">Grell-BS-1999</strain>
    </source>
</reference>
<accession>B3SD48</accession>
<dbReference type="GO" id="GO:0005524">
    <property type="term" value="F:ATP binding"/>
    <property type="evidence" value="ECO:0007669"/>
    <property type="project" value="InterPro"/>
</dbReference>
<dbReference type="GeneID" id="6759379"/>
<keyword evidence="4" id="KW-1185">Reference proteome</keyword>
<dbReference type="PhylomeDB" id="B3SD48"/>
<organism evidence="3 4">
    <name type="scientific">Trichoplax adhaerens</name>
    <name type="common">Trichoplax reptans</name>
    <dbReference type="NCBI Taxonomy" id="10228"/>
    <lineage>
        <taxon>Eukaryota</taxon>
        <taxon>Metazoa</taxon>
        <taxon>Placozoa</taxon>
        <taxon>Uniplacotomia</taxon>
        <taxon>Trichoplacea</taxon>
        <taxon>Trichoplacidae</taxon>
        <taxon>Trichoplax</taxon>
    </lineage>
</organism>
<dbReference type="AlphaFoldDB" id="B3SD48"/>
<dbReference type="InterPro" id="IPR010448">
    <property type="entry name" value="Torsin"/>
</dbReference>
<dbReference type="EMBL" id="DS985276">
    <property type="protein sequence ID" value="EDV19337.1"/>
    <property type="molecule type" value="Genomic_DNA"/>
</dbReference>
<dbReference type="PANTHER" id="PTHR10760">
    <property type="entry name" value="TORSIN"/>
    <property type="match status" value="1"/>
</dbReference>
<sequence>MHLSRSLIFSCNLGLLLLAANYFVQVNSEFFTAALVGWSVAIPFTYKVGEYAYCQFKECDNAEWAIHDPNIFKAKLTKEWKQHVFGQDLALKIIRNMLTSHLVRISKKTSKKALVLSFHGGVGTGKTLVAKLLAKVLYKNGLSSSYVRRIHLKDFLTNLNMDGKKHKLKTEIKRFVQSCTRPLVLFEEVDKLEAGVIDALSPYFDESSVDNVSYANTIFIFTSNYASREINEEACRQFTVTTEVDDFDSENFYDIIRKISYRGTSADDSTSRTGFASSEFVKHCLVSSFVPFLPLDMTHVLQCIDASLTRKLKDHEVSTLDKPERKNDLIKLIYSQIHTVNADRCRKSFSEHGCKKVGDIADREVTHLM</sequence>
<dbReference type="GO" id="GO:0016887">
    <property type="term" value="F:ATP hydrolysis activity"/>
    <property type="evidence" value="ECO:0007669"/>
    <property type="project" value="InterPro"/>
</dbReference>
<keyword evidence="2" id="KW-1133">Transmembrane helix</keyword>